<accession>A0A8J2KVS0</accession>
<proteinExistence type="predicted"/>
<feature type="non-terminal residue" evidence="1">
    <location>
        <position position="1"/>
    </location>
</feature>
<dbReference type="Proteomes" id="UP000708208">
    <property type="component" value="Unassembled WGS sequence"/>
</dbReference>
<keyword evidence="2" id="KW-1185">Reference proteome</keyword>
<organism evidence="1 2">
    <name type="scientific">Allacma fusca</name>
    <dbReference type="NCBI Taxonomy" id="39272"/>
    <lineage>
        <taxon>Eukaryota</taxon>
        <taxon>Metazoa</taxon>
        <taxon>Ecdysozoa</taxon>
        <taxon>Arthropoda</taxon>
        <taxon>Hexapoda</taxon>
        <taxon>Collembola</taxon>
        <taxon>Symphypleona</taxon>
        <taxon>Sminthuridae</taxon>
        <taxon>Allacma</taxon>
    </lineage>
</organism>
<name>A0A8J2KVS0_9HEXA</name>
<dbReference type="AlphaFoldDB" id="A0A8J2KVS0"/>
<reference evidence="1" key="1">
    <citation type="submission" date="2021-06" db="EMBL/GenBank/DDBJ databases">
        <authorList>
            <person name="Hodson N. C."/>
            <person name="Mongue J. A."/>
            <person name="Jaron S. K."/>
        </authorList>
    </citation>
    <scope>NUCLEOTIDE SEQUENCE</scope>
</reference>
<dbReference type="EMBL" id="CAJVCH010532448">
    <property type="protein sequence ID" value="CAG7824357.1"/>
    <property type="molecule type" value="Genomic_DNA"/>
</dbReference>
<gene>
    <name evidence="1" type="ORF">AFUS01_LOCUS34516</name>
</gene>
<protein>
    <submittedName>
        <fullName evidence="1">Uncharacterized protein</fullName>
    </submittedName>
</protein>
<sequence length="27" mass="2862">FINSWGDAGICLLLLKTLRLITSGASV</sequence>
<comment type="caution">
    <text evidence="1">The sequence shown here is derived from an EMBL/GenBank/DDBJ whole genome shotgun (WGS) entry which is preliminary data.</text>
</comment>
<evidence type="ECO:0000313" key="2">
    <source>
        <dbReference type="Proteomes" id="UP000708208"/>
    </source>
</evidence>
<evidence type="ECO:0000313" key="1">
    <source>
        <dbReference type="EMBL" id="CAG7824357.1"/>
    </source>
</evidence>